<dbReference type="RefSeq" id="WP_171653642.1">
    <property type="nucleotide sequence ID" value="NZ_WHOD01000070.1"/>
</dbReference>
<dbReference type="EMBL" id="WHOD01000070">
    <property type="protein sequence ID" value="NOU95450.1"/>
    <property type="molecule type" value="Genomic_DNA"/>
</dbReference>
<protein>
    <recommendedName>
        <fullName evidence="2">UPF0178 protein GC093_19790</fullName>
    </recommendedName>
</protein>
<proteinExistence type="inferred from homology"/>
<gene>
    <name evidence="4" type="ORF">GC093_19790</name>
</gene>
<comment type="caution">
    <text evidence="4">The sequence shown here is derived from an EMBL/GenBank/DDBJ whole genome shotgun (WGS) entry which is preliminary data.</text>
</comment>
<dbReference type="NCBIfam" id="NF001095">
    <property type="entry name" value="PRK00124.1"/>
    <property type="match status" value="1"/>
</dbReference>
<feature type="compositionally biased region" description="Basic residues" evidence="3">
    <location>
        <begin position="115"/>
        <end position="124"/>
    </location>
</feature>
<dbReference type="Pfam" id="PF02639">
    <property type="entry name" value="DUF188"/>
    <property type="match status" value="1"/>
</dbReference>
<evidence type="ECO:0000313" key="5">
    <source>
        <dbReference type="Proteomes" id="UP000641588"/>
    </source>
</evidence>
<organism evidence="4 5">
    <name type="scientific">Paenibacillus foliorum</name>
    <dbReference type="NCBI Taxonomy" id="2654974"/>
    <lineage>
        <taxon>Bacteria</taxon>
        <taxon>Bacillati</taxon>
        <taxon>Bacillota</taxon>
        <taxon>Bacilli</taxon>
        <taxon>Bacillales</taxon>
        <taxon>Paenibacillaceae</taxon>
        <taxon>Paenibacillus</taxon>
    </lineage>
</organism>
<evidence type="ECO:0000256" key="3">
    <source>
        <dbReference type="SAM" id="MobiDB-lite"/>
    </source>
</evidence>
<reference evidence="4" key="1">
    <citation type="submission" date="2019-10" db="EMBL/GenBank/DDBJ databases">
        <title>Description of Paenibacillus glebae sp. nov.</title>
        <authorList>
            <person name="Carlier A."/>
            <person name="Qi S."/>
        </authorList>
    </citation>
    <scope>NUCLEOTIDE SEQUENCE</scope>
    <source>
        <strain evidence="4">LMG 31456</strain>
    </source>
</reference>
<feature type="region of interest" description="Disordered" evidence="3">
    <location>
        <begin position="111"/>
        <end position="131"/>
    </location>
</feature>
<name>A0A972GSN7_9BACL</name>
<dbReference type="PANTHER" id="PTHR35146:SF1">
    <property type="entry name" value="UPF0178 PROTEIN YAII"/>
    <property type="match status" value="1"/>
</dbReference>
<evidence type="ECO:0000256" key="1">
    <source>
        <dbReference type="ARBA" id="ARBA00008522"/>
    </source>
</evidence>
<evidence type="ECO:0000256" key="2">
    <source>
        <dbReference type="HAMAP-Rule" id="MF_00489"/>
    </source>
</evidence>
<dbReference type="InterPro" id="IPR003791">
    <property type="entry name" value="UPF0178"/>
</dbReference>
<dbReference type="AlphaFoldDB" id="A0A972GSN7"/>
<accession>A0A972GSN7</accession>
<dbReference type="HAMAP" id="MF_00489">
    <property type="entry name" value="UPF0178"/>
    <property type="match status" value="1"/>
</dbReference>
<dbReference type="PANTHER" id="PTHR35146">
    <property type="entry name" value="UPF0178 PROTEIN YAII"/>
    <property type="match status" value="1"/>
</dbReference>
<keyword evidence="5" id="KW-1185">Reference proteome</keyword>
<dbReference type="Proteomes" id="UP000641588">
    <property type="component" value="Unassembled WGS sequence"/>
</dbReference>
<evidence type="ECO:0000313" key="4">
    <source>
        <dbReference type="EMBL" id="NOU95450.1"/>
    </source>
</evidence>
<comment type="similarity">
    <text evidence="1 2">Belongs to the UPF0178 family.</text>
</comment>
<sequence>MPFKIMVDADACPVKPEIVKAAAQFQVQVMMVASYDHRLAPMEGVQIIQVDRSDQSVDLYIANRIAPGDVLITQDFGLAALALGKKAIALSNRGQNYNDRTIDFLLDRRHEQAKQRRGGKHSKGPKPFTDEDRQIFLQTLTKVLLRLQDNSEQ</sequence>